<sequence length="183" mass="19546">MAAVAASSCAASFAALSISGSSSSARPVACSSFVSVAPLRSCGFLSTPLSVSGGVSRCSVSRRVVVIRAMADPVKKKKEDSAVKRARIAEARRIYNKSRKTEIKTRMKKVFSALDEMKKKGASSPEEIKPVEVLIAEAYSIIDKAVKVGTLHKNTGGNRKSRLARAKRALEIQLGWYTPTPSS</sequence>
<keyword evidence="3" id="KW-0150">Chloroplast</keyword>
<evidence type="ECO:0000256" key="2">
    <source>
        <dbReference type="ARBA" id="ARBA00007634"/>
    </source>
</evidence>
<dbReference type="HAMAP" id="MF_00500">
    <property type="entry name" value="Ribosomal_bS20"/>
    <property type="match status" value="1"/>
</dbReference>
<dbReference type="Gene3D" id="1.20.58.110">
    <property type="entry name" value="Ribosomal protein S20"/>
    <property type="match status" value="1"/>
</dbReference>
<dbReference type="EMBL" id="AP019872">
    <property type="protein sequence ID" value="BBN17465.1"/>
    <property type="molecule type" value="Genomic_DNA"/>
</dbReference>
<protein>
    <recommendedName>
        <fullName evidence="10">Small ribosomal subunit protein bS20c</fullName>
    </recommendedName>
    <alternativeName>
        <fullName evidence="11">30S ribosomal protein S20, chloroplastic</fullName>
    </alternativeName>
</protein>
<evidence type="ECO:0000256" key="7">
    <source>
        <dbReference type="ARBA" id="ARBA00022946"/>
    </source>
</evidence>
<keyword evidence="6" id="KW-0694">RNA-binding</keyword>
<keyword evidence="8" id="KW-0689">Ribosomal protein</keyword>
<evidence type="ECO:0000313" key="15">
    <source>
        <dbReference type="Proteomes" id="UP001162541"/>
    </source>
</evidence>
<organism evidence="13 14">
    <name type="scientific">Marchantia polymorpha subsp. ruderalis</name>
    <dbReference type="NCBI Taxonomy" id="1480154"/>
    <lineage>
        <taxon>Eukaryota</taxon>
        <taxon>Viridiplantae</taxon>
        <taxon>Streptophyta</taxon>
        <taxon>Embryophyta</taxon>
        <taxon>Marchantiophyta</taxon>
        <taxon>Marchantiopsida</taxon>
        <taxon>Marchantiidae</taxon>
        <taxon>Marchantiales</taxon>
        <taxon>Marchantiaceae</taxon>
        <taxon>Marchantia</taxon>
    </lineage>
</organism>
<evidence type="ECO:0000313" key="14">
    <source>
        <dbReference type="Proteomes" id="UP000077202"/>
    </source>
</evidence>
<evidence type="ECO:0000256" key="11">
    <source>
        <dbReference type="ARBA" id="ARBA00078122"/>
    </source>
</evidence>
<proteinExistence type="inferred from homology"/>
<keyword evidence="5" id="KW-0699">rRNA-binding</keyword>
<keyword evidence="14" id="KW-1185">Reference proteome</keyword>
<dbReference type="GO" id="GO:0003735">
    <property type="term" value="F:structural constituent of ribosome"/>
    <property type="evidence" value="ECO:0007669"/>
    <property type="project" value="InterPro"/>
</dbReference>
<reference evidence="15" key="3">
    <citation type="journal article" date="2020" name="Curr. Biol.">
        <title>Chromatin organization in early land plants reveals an ancestral association between H3K27me3, transposons, and constitutive heterochromatin.</title>
        <authorList>
            <person name="Montgomery S.A."/>
            <person name="Tanizawa Y."/>
            <person name="Galik B."/>
            <person name="Wang N."/>
            <person name="Ito T."/>
            <person name="Mochizuki T."/>
            <person name="Akimcheva S."/>
            <person name="Bowman J.L."/>
            <person name="Cognat V."/>
            <person name="Marechal-Drouard L."/>
            <person name="Ekker H."/>
            <person name="Hong S.F."/>
            <person name="Kohchi T."/>
            <person name="Lin S.S."/>
            <person name="Liu L.D."/>
            <person name="Nakamura Y."/>
            <person name="Valeeva L.R."/>
            <person name="Shakirov E.V."/>
            <person name="Shippen D.E."/>
            <person name="Wei W.L."/>
            <person name="Yagura M."/>
            <person name="Yamaoka S."/>
            <person name="Yamato K.T."/>
            <person name="Liu C."/>
            <person name="Berger F."/>
        </authorList>
    </citation>
    <scope>NUCLEOTIDE SEQUENCE [LARGE SCALE GENOMIC DNA]</scope>
    <source>
        <strain evidence="15">Tak-1</strain>
    </source>
</reference>
<evidence type="ECO:0000256" key="4">
    <source>
        <dbReference type="ARBA" id="ARBA00022640"/>
    </source>
</evidence>
<comment type="similarity">
    <text evidence="2">Belongs to the bacterial ribosomal protein bS20 family.</text>
</comment>
<evidence type="ECO:0000256" key="5">
    <source>
        <dbReference type="ARBA" id="ARBA00022730"/>
    </source>
</evidence>
<comment type="subcellular location">
    <subcellularLocation>
        <location evidence="1">Plastid</location>
        <location evidence="1">Chloroplast</location>
    </subcellularLocation>
</comment>
<evidence type="ECO:0000313" key="12">
    <source>
        <dbReference type="EMBL" id="BBN17465.1"/>
    </source>
</evidence>
<evidence type="ECO:0000256" key="1">
    <source>
        <dbReference type="ARBA" id="ARBA00004229"/>
    </source>
</evidence>
<evidence type="ECO:0000256" key="3">
    <source>
        <dbReference type="ARBA" id="ARBA00022528"/>
    </source>
</evidence>
<dbReference type="Proteomes" id="UP001162541">
    <property type="component" value="Chromosome 7"/>
</dbReference>
<dbReference type="Proteomes" id="UP000077202">
    <property type="component" value="Unassembled WGS sequence"/>
</dbReference>
<dbReference type="GO" id="GO:0009507">
    <property type="term" value="C:chloroplast"/>
    <property type="evidence" value="ECO:0007669"/>
    <property type="project" value="UniProtKB-SubCell"/>
</dbReference>
<dbReference type="EMBL" id="LVLJ01001819">
    <property type="protein sequence ID" value="OAE27837.1"/>
    <property type="molecule type" value="Genomic_DNA"/>
</dbReference>
<name>A0A176W485_MARPO</name>
<evidence type="ECO:0000256" key="9">
    <source>
        <dbReference type="ARBA" id="ARBA00023274"/>
    </source>
</evidence>
<dbReference type="NCBIfam" id="TIGR00029">
    <property type="entry name" value="S20"/>
    <property type="match status" value="1"/>
</dbReference>
<evidence type="ECO:0000256" key="10">
    <source>
        <dbReference type="ARBA" id="ARBA00074494"/>
    </source>
</evidence>
<dbReference type="AlphaFoldDB" id="A0A176W485"/>
<reference evidence="13 14" key="1">
    <citation type="submission" date="2016-03" db="EMBL/GenBank/DDBJ databases">
        <title>Mechanisms controlling the formation of the plant cell surface in tip-growing cells are functionally conserved among land plants.</title>
        <authorList>
            <person name="Honkanen S."/>
            <person name="Jones V.A."/>
            <person name="Morieri G."/>
            <person name="Champion C."/>
            <person name="Hetherington A.J."/>
            <person name="Kelly S."/>
            <person name="Saint-Marcoux D."/>
            <person name="Proust H."/>
            <person name="Prescott H."/>
            <person name="Dolan L."/>
        </authorList>
    </citation>
    <scope>NUCLEOTIDE SEQUENCE [LARGE SCALE GENOMIC DNA]</scope>
    <source>
        <strain evidence="14">cv. Tak-1 and cv. Tak-2</strain>
        <tissue evidence="13">Whole gametophyte</tissue>
    </source>
</reference>
<reference evidence="12" key="2">
    <citation type="journal article" date="2019" name="Curr. Biol.">
        <title>Chromatin organization in early land plants reveals an ancestral association between H3K27me3, transposons, and constitutive heterochromatin.</title>
        <authorList>
            <person name="Montgomery S.A."/>
            <person name="Tanizawa Y."/>
            <person name="Galik B."/>
            <person name="Wang N."/>
            <person name="Ito T."/>
            <person name="Mochizuki T."/>
            <person name="Akimcheva S."/>
            <person name="Bowman J."/>
            <person name="Cognat V."/>
            <person name="Drouard L."/>
            <person name="Ekker H."/>
            <person name="Houng S."/>
            <person name="Kohchi T."/>
            <person name="Lin S."/>
            <person name="Liu L.D."/>
            <person name="Nakamura Y."/>
            <person name="Valeeva L.R."/>
            <person name="Shakirov E.V."/>
            <person name="Shippen D.E."/>
            <person name="Wei W."/>
            <person name="Yagura M."/>
            <person name="Yamaoka S."/>
            <person name="Yamato K.T."/>
            <person name="Liu C."/>
            <person name="Berger F."/>
        </authorList>
    </citation>
    <scope>NUCLEOTIDE SEQUENCE [LARGE SCALE GENOMIC DNA]</scope>
    <source>
        <strain evidence="12">Tak-1</strain>
    </source>
</reference>
<evidence type="ECO:0000256" key="6">
    <source>
        <dbReference type="ARBA" id="ARBA00022884"/>
    </source>
</evidence>
<dbReference type="GO" id="GO:0070181">
    <property type="term" value="F:small ribosomal subunit rRNA binding"/>
    <property type="evidence" value="ECO:0007669"/>
    <property type="project" value="TreeGrafter"/>
</dbReference>
<dbReference type="Pfam" id="PF01649">
    <property type="entry name" value="Ribosomal_S20p"/>
    <property type="match status" value="1"/>
</dbReference>
<dbReference type="InterPro" id="IPR002583">
    <property type="entry name" value="Ribosomal_bS20"/>
</dbReference>
<dbReference type="PANTHER" id="PTHR33398">
    <property type="entry name" value="30S RIBOSOMAL PROTEIN S20"/>
    <property type="match status" value="1"/>
</dbReference>
<keyword evidence="9" id="KW-0687">Ribonucleoprotein</keyword>
<accession>A0A176W485</accession>
<keyword evidence="7" id="KW-0809">Transit peptide</keyword>
<dbReference type="FunFam" id="1.20.58.110:FF:000003">
    <property type="entry name" value="30S ribosomal protein S20, chloroplastic"/>
    <property type="match status" value="1"/>
</dbReference>
<dbReference type="InterPro" id="IPR036510">
    <property type="entry name" value="Ribosomal_bS20_sf"/>
</dbReference>
<dbReference type="PANTHER" id="PTHR33398:SF1">
    <property type="entry name" value="SMALL RIBOSOMAL SUBUNIT PROTEIN BS20C"/>
    <property type="match status" value="1"/>
</dbReference>
<gene>
    <name evidence="13" type="ORF">AXG93_1881s1280</name>
    <name evidence="12" type="ORF">Mp_7g14740</name>
</gene>
<dbReference type="GO" id="GO:0015935">
    <property type="term" value="C:small ribosomal subunit"/>
    <property type="evidence" value="ECO:0007669"/>
    <property type="project" value="TreeGrafter"/>
</dbReference>
<dbReference type="SUPFAM" id="SSF46992">
    <property type="entry name" value="Ribosomal protein S20"/>
    <property type="match status" value="1"/>
</dbReference>
<keyword evidence="4" id="KW-0934">Plastid</keyword>
<evidence type="ECO:0000313" key="13">
    <source>
        <dbReference type="EMBL" id="OAE27837.1"/>
    </source>
</evidence>
<dbReference type="GO" id="GO:0006412">
    <property type="term" value="P:translation"/>
    <property type="evidence" value="ECO:0007669"/>
    <property type="project" value="InterPro"/>
</dbReference>
<evidence type="ECO:0000256" key="8">
    <source>
        <dbReference type="ARBA" id="ARBA00022980"/>
    </source>
</evidence>